<dbReference type="Proteomes" id="UP000026922">
    <property type="component" value="Unassembled WGS sequence"/>
</dbReference>
<protein>
    <submittedName>
        <fullName evidence="2">Uncharacterized protein</fullName>
    </submittedName>
</protein>
<accession>A0A061JGV8</accession>
<comment type="caution">
    <text evidence="2">The sequence shown here is derived from an EMBL/GenBank/DDBJ whole genome shotgun (WGS) entry which is preliminary data.</text>
</comment>
<feature type="compositionally biased region" description="Polar residues" evidence="1">
    <location>
        <begin position="233"/>
        <end position="277"/>
    </location>
</feature>
<feature type="region of interest" description="Disordered" evidence="1">
    <location>
        <begin position="224"/>
        <end position="277"/>
    </location>
</feature>
<sequence>MKYINKILLIVVASGSFLSFNKSIANGSFLNFNKSIANGSKNNASCEDLNNYSIIVRNELVKISEYINNIQVLLGKNLHSYEILSRKLEAGSKADFSPFKVVDQEIINMMQNINGIFQLITIEGNKNSVANINSKSIEDAHKKIKESLKATKGSLKEIEEKTLQSMNAIEKTKEIYSNTQIPDQQSKEKISQMVSGYEEEQERIDKLVSQGLNTQQQQISERLTQRKIKSEGLTPSQSAPNLGNSRRSPLQSQENPEGQSTLMQKSASSVQLKNPQQ</sequence>
<reference evidence="2 3" key="1">
    <citation type="journal article" date="2013" name="Genome Announc.">
        <title>Draft Genome Sequence of Holospora undulata Strain HU1, a Micronucleus-Specific Symbiont of the Ciliate Paramecium caudatum.</title>
        <authorList>
            <person name="Dohra H."/>
            <person name="Suzuki H."/>
            <person name="Suzuki T."/>
            <person name="Tanaka K."/>
            <person name="Fujishima M."/>
        </authorList>
    </citation>
    <scope>NUCLEOTIDE SEQUENCE [LARGE SCALE GENOMIC DNA]</scope>
    <source>
        <strain evidence="2 3">HU1</strain>
    </source>
</reference>
<gene>
    <name evidence="2" type="ORF">K737_300229</name>
</gene>
<dbReference type="AlphaFoldDB" id="A0A061JGV8"/>
<keyword evidence="3" id="KW-1185">Reference proteome</keyword>
<evidence type="ECO:0000256" key="1">
    <source>
        <dbReference type="SAM" id="MobiDB-lite"/>
    </source>
</evidence>
<proteinExistence type="predicted"/>
<organism evidence="2 3">
    <name type="scientific">Holospora undulata HU1</name>
    <dbReference type="NCBI Taxonomy" id="1321371"/>
    <lineage>
        <taxon>Bacteria</taxon>
        <taxon>Pseudomonadati</taxon>
        <taxon>Pseudomonadota</taxon>
        <taxon>Alphaproteobacteria</taxon>
        <taxon>Holosporales</taxon>
        <taxon>Holosporaceae</taxon>
        <taxon>Holospora</taxon>
    </lineage>
</organism>
<feature type="compositionally biased region" description="Polar residues" evidence="1">
    <location>
        <begin position="175"/>
        <end position="184"/>
    </location>
</feature>
<name>A0A061JGV8_9PROT</name>
<feature type="region of interest" description="Disordered" evidence="1">
    <location>
        <begin position="175"/>
        <end position="194"/>
    </location>
</feature>
<dbReference type="EMBL" id="ARPM03000071">
    <property type="protein sequence ID" value="ETZ05330.1"/>
    <property type="molecule type" value="Genomic_DNA"/>
</dbReference>
<evidence type="ECO:0000313" key="3">
    <source>
        <dbReference type="Proteomes" id="UP000026922"/>
    </source>
</evidence>
<evidence type="ECO:0000313" key="2">
    <source>
        <dbReference type="EMBL" id="ETZ05330.1"/>
    </source>
</evidence>
<dbReference type="RefSeq" id="WP_023491247.1">
    <property type="nucleotide sequence ID" value="NZ_ARPM03000071.1"/>
</dbReference>